<dbReference type="EMBL" id="JANPWB010000003">
    <property type="protein sequence ID" value="KAJ1201327.1"/>
    <property type="molecule type" value="Genomic_DNA"/>
</dbReference>
<proteinExistence type="predicted"/>
<evidence type="ECO:0000313" key="2">
    <source>
        <dbReference type="EMBL" id="KAJ1201327.1"/>
    </source>
</evidence>
<reference evidence="2" key="1">
    <citation type="journal article" date="2022" name="bioRxiv">
        <title>Sequencing and chromosome-scale assembly of the giantPleurodeles waltlgenome.</title>
        <authorList>
            <person name="Brown T."/>
            <person name="Elewa A."/>
            <person name="Iarovenko S."/>
            <person name="Subramanian E."/>
            <person name="Araus A.J."/>
            <person name="Petzold A."/>
            <person name="Susuki M."/>
            <person name="Suzuki K.-i.T."/>
            <person name="Hayashi T."/>
            <person name="Toyoda A."/>
            <person name="Oliveira C."/>
            <person name="Osipova E."/>
            <person name="Leigh N.D."/>
            <person name="Simon A."/>
            <person name="Yun M.H."/>
        </authorList>
    </citation>
    <scope>NUCLEOTIDE SEQUENCE</scope>
    <source>
        <strain evidence="2">20211129_DDA</strain>
        <tissue evidence="2">Liver</tissue>
    </source>
</reference>
<organism evidence="2 3">
    <name type="scientific">Pleurodeles waltl</name>
    <name type="common">Iberian ribbed newt</name>
    <dbReference type="NCBI Taxonomy" id="8319"/>
    <lineage>
        <taxon>Eukaryota</taxon>
        <taxon>Metazoa</taxon>
        <taxon>Chordata</taxon>
        <taxon>Craniata</taxon>
        <taxon>Vertebrata</taxon>
        <taxon>Euteleostomi</taxon>
        <taxon>Amphibia</taxon>
        <taxon>Batrachia</taxon>
        <taxon>Caudata</taxon>
        <taxon>Salamandroidea</taxon>
        <taxon>Salamandridae</taxon>
        <taxon>Pleurodelinae</taxon>
        <taxon>Pleurodeles</taxon>
    </lineage>
</organism>
<sequence>MRAPLDQPTGTSRDVEWRKSNTPPACTFTGDQSTGGNTTGKKQVPNYMLLSPHAGAEKSRSQRNRHGCR</sequence>
<evidence type="ECO:0000256" key="1">
    <source>
        <dbReference type="SAM" id="MobiDB-lite"/>
    </source>
</evidence>
<dbReference type="AlphaFoldDB" id="A0AAV7VKM6"/>
<accession>A0AAV7VKM6</accession>
<keyword evidence="3" id="KW-1185">Reference proteome</keyword>
<comment type="caution">
    <text evidence="2">The sequence shown here is derived from an EMBL/GenBank/DDBJ whole genome shotgun (WGS) entry which is preliminary data.</text>
</comment>
<feature type="compositionally biased region" description="Polar residues" evidence="1">
    <location>
        <begin position="20"/>
        <end position="41"/>
    </location>
</feature>
<dbReference type="Proteomes" id="UP001066276">
    <property type="component" value="Chromosome 2_1"/>
</dbReference>
<gene>
    <name evidence="2" type="ORF">NDU88_005140</name>
</gene>
<evidence type="ECO:0000313" key="3">
    <source>
        <dbReference type="Proteomes" id="UP001066276"/>
    </source>
</evidence>
<protein>
    <submittedName>
        <fullName evidence="2">Uncharacterized protein</fullName>
    </submittedName>
</protein>
<feature type="region of interest" description="Disordered" evidence="1">
    <location>
        <begin position="1"/>
        <end position="44"/>
    </location>
</feature>
<name>A0AAV7VKM6_PLEWA</name>